<keyword evidence="1 4" id="KW-0663">Pyridoxal phosphate</keyword>
<evidence type="ECO:0000313" key="6">
    <source>
        <dbReference type="EMBL" id="RAI28855.1"/>
    </source>
</evidence>
<dbReference type="GO" id="GO:0008483">
    <property type="term" value="F:transaminase activity"/>
    <property type="evidence" value="ECO:0007669"/>
    <property type="project" value="TreeGrafter"/>
</dbReference>
<name>A0A327JTB1_9HYPH</name>
<dbReference type="GO" id="GO:0000271">
    <property type="term" value="P:polysaccharide biosynthetic process"/>
    <property type="evidence" value="ECO:0007669"/>
    <property type="project" value="TreeGrafter"/>
</dbReference>
<evidence type="ECO:0000256" key="1">
    <source>
        <dbReference type="ARBA" id="ARBA00022898"/>
    </source>
</evidence>
<dbReference type="PANTHER" id="PTHR30244:SF9">
    <property type="entry name" value="PROTEIN RV3402C"/>
    <property type="match status" value="1"/>
</dbReference>
<dbReference type="SUPFAM" id="SSF53383">
    <property type="entry name" value="PLP-dependent transferases"/>
    <property type="match status" value="1"/>
</dbReference>
<dbReference type="InterPro" id="IPR015424">
    <property type="entry name" value="PyrdxlP-dep_Trfase"/>
</dbReference>
<proteinExistence type="inferred from homology"/>
<dbReference type="Gene3D" id="3.40.640.10">
    <property type="entry name" value="Type I PLP-dependent aspartate aminotransferase-like (Major domain)"/>
    <property type="match status" value="1"/>
</dbReference>
<organism evidence="6 7">
    <name type="scientific">Rhodobium orientis</name>
    <dbReference type="NCBI Taxonomy" id="34017"/>
    <lineage>
        <taxon>Bacteria</taxon>
        <taxon>Pseudomonadati</taxon>
        <taxon>Pseudomonadota</taxon>
        <taxon>Alphaproteobacteria</taxon>
        <taxon>Hyphomicrobiales</taxon>
        <taxon>Rhodobiaceae</taxon>
        <taxon>Rhodobium</taxon>
    </lineage>
</organism>
<feature type="modified residue" description="N6-(pyridoxal phosphate)lysine" evidence="4">
    <location>
        <position position="173"/>
    </location>
</feature>
<dbReference type="PANTHER" id="PTHR30244">
    <property type="entry name" value="TRANSAMINASE"/>
    <property type="match status" value="1"/>
</dbReference>
<dbReference type="InterPro" id="IPR015421">
    <property type="entry name" value="PyrdxlP-dep_Trfase_major"/>
</dbReference>
<evidence type="ECO:0008006" key="8">
    <source>
        <dbReference type="Google" id="ProtNLM"/>
    </source>
</evidence>
<evidence type="ECO:0000256" key="3">
    <source>
        <dbReference type="PIRSR" id="PIRSR000390-1"/>
    </source>
</evidence>
<comment type="caution">
    <text evidence="6">The sequence shown here is derived from an EMBL/GenBank/DDBJ whole genome shotgun (WGS) entry which is preliminary data.</text>
</comment>
<dbReference type="Pfam" id="PF01041">
    <property type="entry name" value="DegT_DnrJ_EryC1"/>
    <property type="match status" value="1"/>
</dbReference>
<dbReference type="EMBL" id="NPEV01000007">
    <property type="protein sequence ID" value="RAI28855.1"/>
    <property type="molecule type" value="Genomic_DNA"/>
</dbReference>
<sequence length="381" mass="42220">MPARDTFDTWFDAIIERRYYTNHGPLVSRLDRAIAERLDVKHAVSVTNGTVALMVALVALELSGDVIVPAFTFPATVQALHWAGLTPVFADVDSRTHMLTAESVAKVKTDRTSAVLGVHVWGRACAPAELEAYCRQNDLRLLYDACHAFGCSFDGKMIGNFGDAEVFSFHATKIVNAAEGGCITTNDDDLAARLITARNFHRSPKDQSVYVRLNGKMSEAQAAMALMALSQFEEFVDRNEAIYSTYERGLEGTSGIKAIRYDRRNRNNFQYAVFEIEPESSLSRDQILDVLRAENIYARRYFFPSVHRLSPYCDALDGEKRELPVTTSLCQTVLQLPLGAQINPEDAELIAALLDLILENGDEIKARAEATAGANSLRSGW</sequence>
<dbReference type="OrthoDB" id="9768668at2"/>
<dbReference type="GO" id="GO:0030170">
    <property type="term" value="F:pyridoxal phosphate binding"/>
    <property type="evidence" value="ECO:0007669"/>
    <property type="project" value="TreeGrafter"/>
</dbReference>
<dbReference type="PIRSF" id="PIRSF000390">
    <property type="entry name" value="PLP_StrS"/>
    <property type="match status" value="1"/>
</dbReference>
<dbReference type="InterPro" id="IPR015422">
    <property type="entry name" value="PyrdxlP-dep_Trfase_small"/>
</dbReference>
<feature type="active site" description="Proton acceptor" evidence="3">
    <location>
        <position position="173"/>
    </location>
</feature>
<evidence type="ECO:0000256" key="4">
    <source>
        <dbReference type="PIRSR" id="PIRSR000390-2"/>
    </source>
</evidence>
<comment type="similarity">
    <text evidence="2 5">Belongs to the DegT/DnrJ/EryC1 family.</text>
</comment>
<evidence type="ECO:0000256" key="5">
    <source>
        <dbReference type="RuleBase" id="RU004508"/>
    </source>
</evidence>
<gene>
    <name evidence="6" type="ORF">CH339_05015</name>
</gene>
<dbReference type="InterPro" id="IPR000653">
    <property type="entry name" value="DegT/StrS_aminotransferase"/>
</dbReference>
<reference evidence="6 7" key="1">
    <citation type="submission" date="2017-07" db="EMBL/GenBank/DDBJ databases">
        <title>Draft Genome Sequences of Select Purple Nonsulfur Bacteria.</title>
        <authorList>
            <person name="Lasarre B."/>
            <person name="Mckinlay J.B."/>
        </authorList>
    </citation>
    <scope>NUCLEOTIDE SEQUENCE [LARGE SCALE GENOMIC DNA]</scope>
    <source>
        <strain evidence="6 7">DSM 11290</strain>
    </source>
</reference>
<keyword evidence="7" id="KW-1185">Reference proteome</keyword>
<evidence type="ECO:0000256" key="2">
    <source>
        <dbReference type="ARBA" id="ARBA00037999"/>
    </source>
</evidence>
<dbReference type="Proteomes" id="UP000249299">
    <property type="component" value="Unassembled WGS sequence"/>
</dbReference>
<accession>A0A327JTB1</accession>
<evidence type="ECO:0000313" key="7">
    <source>
        <dbReference type="Proteomes" id="UP000249299"/>
    </source>
</evidence>
<dbReference type="Gene3D" id="3.90.1150.10">
    <property type="entry name" value="Aspartate Aminotransferase, domain 1"/>
    <property type="match status" value="1"/>
</dbReference>
<protein>
    <recommendedName>
        <fullName evidence="8">dTDP-4-dehydro-6-deoxyglucose aminotransferase</fullName>
    </recommendedName>
</protein>
<dbReference type="CDD" id="cd00616">
    <property type="entry name" value="AHBA_syn"/>
    <property type="match status" value="1"/>
</dbReference>
<dbReference type="AlphaFoldDB" id="A0A327JTB1"/>